<feature type="compositionally biased region" description="Polar residues" evidence="1">
    <location>
        <begin position="179"/>
        <end position="190"/>
    </location>
</feature>
<evidence type="ECO:0000256" key="1">
    <source>
        <dbReference type="SAM" id="MobiDB-lite"/>
    </source>
</evidence>
<feature type="region of interest" description="Disordered" evidence="1">
    <location>
        <begin position="1"/>
        <end position="79"/>
    </location>
</feature>
<feature type="compositionally biased region" description="Polar residues" evidence="1">
    <location>
        <begin position="58"/>
        <end position="72"/>
    </location>
</feature>
<name>A0ABR2KXG5_9EUKA</name>
<proteinExistence type="predicted"/>
<feature type="compositionally biased region" description="Low complexity" evidence="1">
    <location>
        <begin position="39"/>
        <end position="49"/>
    </location>
</feature>
<dbReference type="EMBL" id="JAPFFF010000002">
    <property type="protein sequence ID" value="KAK8895780.1"/>
    <property type="molecule type" value="Genomic_DNA"/>
</dbReference>
<protein>
    <submittedName>
        <fullName evidence="2">Uncharacterized protein</fullName>
    </submittedName>
</protein>
<evidence type="ECO:0000313" key="3">
    <source>
        <dbReference type="Proteomes" id="UP001470230"/>
    </source>
</evidence>
<feature type="region of interest" description="Disordered" evidence="1">
    <location>
        <begin position="103"/>
        <end position="294"/>
    </location>
</feature>
<feature type="compositionally biased region" description="Acidic residues" evidence="1">
    <location>
        <begin position="140"/>
        <end position="151"/>
    </location>
</feature>
<sequence length="514" mass="58049">MDKVTEKSNLPPLDKNQQERLQDQEADGLTPRKTKSSRSQRSTNSPRSSSSKRKTRVQHSGSTRINDNYSAENRSEDGILIVEPSNAVLTIEPSDVVLQIENLESAEAKNSRRRRNRSPKKENPQAQSGTQIDESKQEDNDYNDIADDDEENPTKAREVNPEEEEFDENGNRKGFRENAPSQLELSTSHNEPLKSPKLCTLGVELNSLSDSQAPQDPEHSHDHLTNVLTPKSARSIKRPKSTRTKKGTTPRNSKSLRSRSNRAARSIEDENGQKSSKRRQKSPKEIQQRSVDGGIIYVEPSNGVMEIEQNDTLKFKTEESEKLAGIDLNKIADLQGEELEAELERLVKENGESLFSSSTQAAFNSEDEFERERTKTKTTVTTEEDNIIQTRDLSTRDREAAEAAEKRYREEEEELRESQYLKLKEVAEVITDLSAASHRAESRQSRMSRMSRKSRQQKNPDEVAAMAIEQESQQFVLGNDEPVDNTPQTLEAHEPVPTGELNEVAEKAIDQLTA</sequence>
<feature type="region of interest" description="Disordered" evidence="1">
    <location>
        <begin position="478"/>
        <end position="502"/>
    </location>
</feature>
<reference evidence="2 3" key="1">
    <citation type="submission" date="2024-04" db="EMBL/GenBank/DDBJ databases">
        <title>Tritrichomonas musculus Genome.</title>
        <authorList>
            <person name="Alves-Ferreira E."/>
            <person name="Grigg M."/>
            <person name="Lorenzi H."/>
            <person name="Galac M."/>
        </authorList>
    </citation>
    <scope>NUCLEOTIDE SEQUENCE [LARGE SCALE GENOMIC DNA]</scope>
    <source>
        <strain evidence="2 3">EAF2021</strain>
    </source>
</reference>
<feature type="compositionally biased region" description="Basic residues" evidence="1">
    <location>
        <begin position="234"/>
        <end position="262"/>
    </location>
</feature>
<feature type="region of interest" description="Disordered" evidence="1">
    <location>
        <begin position="435"/>
        <end position="461"/>
    </location>
</feature>
<dbReference type="Proteomes" id="UP001470230">
    <property type="component" value="Unassembled WGS sequence"/>
</dbReference>
<feature type="compositionally biased region" description="Basic and acidic residues" evidence="1">
    <location>
        <begin position="393"/>
        <end position="417"/>
    </location>
</feature>
<evidence type="ECO:0000313" key="2">
    <source>
        <dbReference type="EMBL" id="KAK8895780.1"/>
    </source>
</evidence>
<keyword evidence="3" id="KW-1185">Reference proteome</keyword>
<accession>A0ABR2KXG5</accession>
<feature type="region of interest" description="Disordered" evidence="1">
    <location>
        <begin position="357"/>
        <end position="417"/>
    </location>
</feature>
<gene>
    <name evidence="2" type="ORF">M9Y10_013665</name>
</gene>
<comment type="caution">
    <text evidence="2">The sequence shown here is derived from an EMBL/GenBank/DDBJ whole genome shotgun (WGS) entry which is preliminary data.</text>
</comment>
<organism evidence="2 3">
    <name type="scientific">Tritrichomonas musculus</name>
    <dbReference type="NCBI Taxonomy" id="1915356"/>
    <lineage>
        <taxon>Eukaryota</taxon>
        <taxon>Metamonada</taxon>
        <taxon>Parabasalia</taxon>
        <taxon>Tritrichomonadida</taxon>
        <taxon>Tritrichomonadidae</taxon>
        <taxon>Tritrichomonas</taxon>
    </lineage>
</organism>